<dbReference type="GO" id="GO:1990404">
    <property type="term" value="F:NAD+-protein mono-ADP-ribosyltransferase activity"/>
    <property type="evidence" value="ECO:0007669"/>
    <property type="project" value="TreeGrafter"/>
</dbReference>
<dbReference type="InterPro" id="IPR008288">
    <property type="entry name" value="PARP"/>
</dbReference>
<name>A0AAV1JVB3_9NEOP</name>
<dbReference type="SUPFAM" id="SSF142921">
    <property type="entry name" value="WGR domain-like"/>
    <property type="match status" value="1"/>
</dbReference>
<keyword evidence="11 15" id="KW-0238">DNA-binding</keyword>
<dbReference type="Pfam" id="PF21728">
    <property type="entry name" value="PADR1_N"/>
    <property type="match status" value="1"/>
</dbReference>
<feature type="domain" description="PARP-type" evidence="17">
    <location>
        <begin position="99"/>
        <end position="180"/>
    </location>
</feature>
<keyword evidence="12 15" id="KW-0539">Nucleus</keyword>
<dbReference type="SUPFAM" id="SSF57716">
    <property type="entry name" value="Glucocorticoid receptor-like (DNA-binding domain)"/>
    <property type="match status" value="2"/>
</dbReference>
<dbReference type="Gene3D" id="1.20.142.10">
    <property type="entry name" value="Poly(ADP-ribose) polymerase, regulatory domain"/>
    <property type="match status" value="1"/>
</dbReference>
<evidence type="ECO:0000259" key="20">
    <source>
        <dbReference type="PROSITE" id="PS51060"/>
    </source>
</evidence>
<dbReference type="Pfam" id="PF00644">
    <property type="entry name" value="PARP"/>
    <property type="match status" value="1"/>
</dbReference>
<dbReference type="GO" id="GO:0051287">
    <property type="term" value="F:NAD binding"/>
    <property type="evidence" value="ECO:0007669"/>
    <property type="project" value="UniProtKB-UniRule"/>
</dbReference>
<keyword evidence="5 15" id="KW-0479">Metal-binding</keyword>
<dbReference type="Gene3D" id="1.10.20.130">
    <property type="match status" value="1"/>
</dbReference>
<dbReference type="Pfam" id="PF05406">
    <property type="entry name" value="WGR"/>
    <property type="match status" value="1"/>
</dbReference>
<comment type="caution">
    <text evidence="22">The sequence shown here is derived from an EMBL/GenBank/DDBJ whole genome shotgun (WGS) entry which is preliminary data.</text>
</comment>
<keyword evidence="9 15" id="KW-0862">Zinc</keyword>
<dbReference type="GO" id="GO:0070212">
    <property type="term" value="P:protein poly-ADP-ribosylation"/>
    <property type="evidence" value="ECO:0007669"/>
    <property type="project" value="TreeGrafter"/>
</dbReference>
<dbReference type="Pfam" id="PF02877">
    <property type="entry name" value="PARP_reg"/>
    <property type="match status" value="1"/>
</dbReference>
<dbReference type="PANTHER" id="PTHR10459">
    <property type="entry name" value="DNA LIGASE"/>
    <property type="match status" value="1"/>
</dbReference>
<keyword evidence="8" id="KW-0863">Zinc-finger</keyword>
<gene>
    <name evidence="22" type="ORF">LNINA_LOCUS12490</name>
</gene>
<dbReference type="GO" id="GO:0016779">
    <property type="term" value="F:nucleotidyltransferase activity"/>
    <property type="evidence" value="ECO:0007669"/>
    <property type="project" value="UniProtKB-KW"/>
</dbReference>
<evidence type="ECO:0000256" key="13">
    <source>
        <dbReference type="ARBA" id="ARBA00024347"/>
    </source>
</evidence>
<evidence type="ECO:0000256" key="16">
    <source>
        <dbReference type="RuleBase" id="RU362114"/>
    </source>
</evidence>
<evidence type="ECO:0000256" key="11">
    <source>
        <dbReference type="ARBA" id="ARBA00023125"/>
    </source>
</evidence>
<dbReference type="SUPFAM" id="SSF47587">
    <property type="entry name" value="Domain of poly(ADP-ribose) polymerase"/>
    <property type="match status" value="1"/>
</dbReference>
<proteinExistence type="inferred from homology"/>
<evidence type="ECO:0000259" key="21">
    <source>
        <dbReference type="PROSITE" id="PS51977"/>
    </source>
</evidence>
<keyword evidence="10 15" id="KW-0520">NAD</keyword>
<dbReference type="PANTHER" id="PTHR10459:SF60">
    <property type="entry name" value="POLY [ADP-RIBOSE] POLYMERASE 2"/>
    <property type="match status" value="1"/>
</dbReference>
<keyword evidence="2 15" id="KW-0328">Glycosyltransferase</keyword>
<dbReference type="PROSITE" id="PS51059">
    <property type="entry name" value="PARP_CATALYTIC"/>
    <property type="match status" value="1"/>
</dbReference>
<feature type="domain" description="WGR" evidence="21">
    <location>
        <begin position="537"/>
        <end position="636"/>
    </location>
</feature>
<keyword evidence="7" id="KW-0013">ADP-ribosylation</keyword>
<dbReference type="GO" id="GO:0005730">
    <property type="term" value="C:nucleolus"/>
    <property type="evidence" value="ECO:0007669"/>
    <property type="project" value="TreeGrafter"/>
</dbReference>
<evidence type="ECO:0000256" key="3">
    <source>
        <dbReference type="ARBA" id="ARBA00022679"/>
    </source>
</evidence>
<feature type="domain" description="BRCT" evidence="18">
    <location>
        <begin position="381"/>
        <end position="456"/>
    </location>
</feature>
<dbReference type="InterPro" id="IPR049296">
    <property type="entry name" value="PARP1-like_PADR1_N"/>
</dbReference>
<evidence type="ECO:0000313" key="22">
    <source>
        <dbReference type="EMBL" id="CAK1553492.1"/>
    </source>
</evidence>
<dbReference type="Pfam" id="PF00645">
    <property type="entry name" value="zf-PARP"/>
    <property type="match status" value="1"/>
</dbReference>
<dbReference type="InterPro" id="IPR050800">
    <property type="entry name" value="ARTD/PARP"/>
</dbReference>
<evidence type="ECO:0000259" key="17">
    <source>
        <dbReference type="PROSITE" id="PS50064"/>
    </source>
</evidence>
<evidence type="ECO:0000256" key="1">
    <source>
        <dbReference type="ARBA" id="ARBA00004123"/>
    </source>
</evidence>
<evidence type="ECO:0000256" key="7">
    <source>
        <dbReference type="ARBA" id="ARBA00022765"/>
    </source>
</evidence>
<dbReference type="InterPro" id="IPR036930">
    <property type="entry name" value="WGR_dom_sf"/>
</dbReference>
<comment type="catalytic activity">
    <reaction evidence="14 15">
        <text>NAD(+) + (ADP-D-ribosyl)n-acceptor = nicotinamide + (ADP-D-ribosyl)n+1-acceptor + H(+).</text>
        <dbReference type="EC" id="2.4.2.30"/>
    </reaction>
</comment>
<dbReference type="EMBL" id="CAVLEF010000225">
    <property type="protein sequence ID" value="CAK1553492.1"/>
    <property type="molecule type" value="Genomic_DNA"/>
</dbReference>
<dbReference type="Gene3D" id="3.30.1740.10">
    <property type="entry name" value="Zinc finger, PARP-type"/>
    <property type="match status" value="2"/>
</dbReference>
<dbReference type="Proteomes" id="UP001497472">
    <property type="component" value="Unassembled WGS sequence"/>
</dbReference>
<dbReference type="Gene3D" id="3.40.50.10190">
    <property type="entry name" value="BRCT domain"/>
    <property type="match status" value="1"/>
</dbReference>
<organism evidence="22 23">
    <name type="scientific">Leptosia nina</name>
    <dbReference type="NCBI Taxonomy" id="320188"/>
    <lineage>
        <taxon>Eukaryota</taxon>
        <taxon>Metazoa</taxon>
        <taxon>Ecdysozoa</taxon>
        <taxon>Arthropoda</taxon>
        <taxon>Hexapoda</taxon>
        <taxon>Insecta</taxon>
        <taxon>Pterygota</taxon>
        <taxon>Neoptera</taxon>
        <taxon>Endopterygota</taxon>
        <taxon>Lepidoptera</taxon>
        <taxon>Glossata</taxon>
        <taxon>Ditrysia</taxon>
        <taxon>Papilionoidea</taxon>
        <taxon>Pieridae</taxon>
        <taxon>Pierinae</taxon>
        <taxon>Leptosia</taxon>
    </lineage>
</organism>
<evidence type="ECO:0000259" key="18">
    <source>
        <dbReference type="PROSITE" id="PS50172"/>
    </source>
</evidence>
<dbReference type="InterPro" id="IPR036957">
    <property type="entry name" value="Znf_PARP_sf"/>
</dbReference>
<keyword evidence="3 15" id="KW-0808">Transferase</keyword>
<evidence type="ECO:0000256" key="9">
    <source>
        <dbReference type="ARBA" id="ARBA00022833"/>
    </source>
</evidence>
<dbReference type="PROSITE" id="PS51977">
    <property type="entry name" value="WGR"/>
    <property type="match status" value="1"/>
</dbReference>
<dbReference type="PROSITE" id="PS50172">
    <property type="entry name" value="BRCT"/>
    <property type="match status" value="1"/>
</dbReference>
<comment type="subcellular location">
    <subcellularLocation>
        <location evidence="1 15">Nucleus</location>
    </subcellularLocation>
</comment>
<dbReference type="Pfam" id="PF08063">
    <property type="entry name" value="Zn_ribbon_PADR1"/>
    <property type="match status" value="1"/>
</dbReference>
<dbReference type="SMART" id="SM01336">
    <property type="entry name" value="zf-PARP"/>
    <property type="match status" value="2"/>
</dbReference>
<feature type="domain" description="PARP alpha-helical" evidence="20">
    <location>
        <begin position="657"/>
        <end position="775"/>
    </location>
</feature>
<dbReference type="SMART" id="SM01335">
    <property type="entry name" value="PADR1"/>
    <property type="match status" value="1"/>
</dbReference>
<dbReference type="GO" id="GO:0003950">
    <property type="term" value="F:NAD+ poly-ADP-ribosyltransferase activity"/>
    <property type="evidence" value="ECO:0007669"/>
    <property type="project" value="UniProtKB-UniRule"/>
</dbReference>
<dbReference type="InterPro" id="IPR036420">
    <property type="entry name" value="BRCT_dom_sf"/>
</dbReference>
<dbReference type="SMART" id="SM00292">
    <property type="entry name" value="BRCT"/>
    <property type="match status" value="1"/>
</dbReference>
<dbReference type="PIRSF" id="PIRSF000489">
    <property type="entry name" value="NAD_ADPRT"/>
    <property type="match status" value="1"/>
</dbReference>
<accession>A0AAV1JVB3</accession>
<keyword evidence="4" id="KW-0548">Nucleotidyltransferase</keyword>
<dbReference type="InterPro" id="IPR036616">
    <property type="entry name" value="Poly(ADP-ribose)pol_reg_dom_sf"/>
</dbReference>
<evidence type="ECO:0000313" key="23">
    <source>
        <dbReference type="Proteomes" id="UP001497472"/>
    </source>
</evidence>
<dbReference type="GO" id="GO:0006302">
    <property type="term" value="P:double-strand break repair"/>
    <property type="evidence" value="ECO:0007669"/>
    <property type="project" value="TreeGrafter"/>
</dbReference>
<keyword evidence="6" id="KW-0677">Repeat</keyword>
<dbReference type="InterPro" id="IPR038650">
    <property type="entry name" value="PADR1_C_dom_sf"/>
</dbReference>
<comment type="catalytic activity">
    <reaction evidence="15">
        <text>L-glutamyl-[protein] + NAD(+) = 5-O-(ADP-D-ribosyl)-L-glutamyl-[protein] + nicotinamide</text>
        <dbReference type="Rhea" id="RHEA:58224"/>
        <dbReference type="Rhea" id="RHEA-COMP:10208"/>
        <dbReference type="Rhea" id="RHEA-COMP:15089"/>
        <dbReference type="ChEBI" id="CHEBI:17154"/>
        <dbReference type="ChEBI" id="CHEBI:29973"/>
        <dbReference type="ChEBI" id="CHEBI:57540"/>
        <dbReference type="ChEBI" id="CHEBI:142540"/>
    </reaction>
</comment>
<evidence type="ECO:0000256" key="14">
    <source>
        <dbReference type="ARBA" id="ARBA00033987"/>
    </source>
</evidence>
<dbReference type="InterPro" id="IPR012982">
    <property type="entry name" value="PARP1-like_PADR1_Zn_ribbon"/>
</dbReference>
<evidence type="ECO:0000256" key="6">
    <source>
        <dbReference type="ARBA" id="ARBA00022737"/>
    </source>
</evidence>
<sequence length="964" mass="110965">MLPYIIEYAKSDKTKCNCCNNNISKKELRIGIRFKPVDYYIQKWYHETCFFKKGKRLGSANQFDKFNTIRYDDQQRIKAQLVNTSENTYDRELAGQNQFFVETSPNSKAVCRSCFIKIVKDDIRISKTVYEEKYGEIQHCYHVRCFSNVKEDLCFYAEGDCLPGFDTLSSNDKVIIQSSILRSSNFEILKTKTEEGGGSSESQFGIKKYLVKVGSKGVECNVKGEVNKEYMESSVDETDNVLEEKIQNDLFHGYKENLQTVSTKDLAILCKRNNLKMFKGTEEPLDLLADCMAFGALERCPQCRGQLQLKTFYYKCTGFLNPWTTCDYQTRSPRRFVMTIPAELQHYAVFKNFRPTLKKRIFTEEPPLELKPSPKRIKTEYAKPPLKNVQFCIYGFKADKKEMIKRRILRLGGCVAVKLLDTVAAVISTKEAIQKNNSFVKKIHMAGYHVVEESFLEYLETYVEGSISVNDSIKLIEEQNISEHSFDIYSRVPRQVLDGEPLRVSSGMYIPLNQSEVSSLKVKDGVPLVMGTGLENRTHVYREFGNPYSATLNRVDVNATQGGNRSYVLQLLEADRSKRYFVISSWGETGSKQKIDIKEFEEYLGEAKAFFKDVFFKKTGNTWAERFHFDKKYGKFDLIQMADLNQPTVRDLSLDTQSELPVSVQQLLKLLFDINIIHKTIADIEIDTNKMPLGVPCDEQLLMGFNILWKLLEILDQKTVHTSAIKELSNKFYTKIPHKGGIEKLKLLDNRYIILTKIQMLCDLKNTHISYKLLEDEMDSSISLIEQYYMKLKTEILPLDEESMEYSMIMKYFINTQSSEHLCRMQIEKIFKVEREGEAEMFEPYKSLERKLLWHGSRLSNIKAILLQGLRIAPSGVHITGAMFGQGIYFADVVSKSSQYIRHTPDHPQGVLLLCEVALGNMKKCVTQEYITSLPEGVHSVWGVGRNHPDPSVIEVLFFPTLEL</sequence>
<comment type="similarity">
    <text evidence="13">Belongs to the ARTD/PARP family.</text>
</comment>
<dbReference type="EC" id="2.4.2.30" evidence="15"/>
<evidence type="ECO:0000256" key="15">
    <source>
        <dbReference type="PIRNR" id="PIRNR000489"/>
    </source>
</evidence>
<reference evidence="22 23" key="1">
    <citation type="submission" date="2023-11" db="EMBL/GenBank/DDBJ databases">
        <authorList>
            <person name="Okamura Y."/>
        </authorList>
    </citation>
    <scope>NUCLEOTIDE SEQUENCE [LARGE SCALE GENOMIC DNA]</scope>
</reference>
<dbReference type="AlphaFoldDB" id="A0AAV1JVB3"/>
<dbReference type="SUPFAM" id="SSF56399">
    <property type="entry name" value="ADP-ribosylation"/>
    <property type="match status" value="1"/>
</dbReference>
<evidence type="ECO:0000256" key="2">
    <source>
        <dbReference type="ARBA" id="ARBA00022676"/>
    </source>
</evidence>
<dbReference type="PROSITE" id="PS52007">
    <property type="entry name" value="PADR1"/>
    <property type="match status" value="1"/>
</dbReference>
<evidence type="ECO:0000256" key="12">
    <source>
        <dbReference type="ARBA" id="ARBA00023242"/>
    </source>
</evidence>
<protein>
    <recommendedName>
        <fullName evidence="15 16">Poly [ADP-ribose] polymerase</fullName>
        <ecNumber evidence="15">2.4.2.30</ecNumber>
    </recommendedName>
</protein>
<dbReference type="PROSITE" id="PS51060">
    <property type="entry name" value="PARP_ALPHA_HD"/>
    <property type="match status" value="1"/>
</dbReference>
<evidence type="ECO:0000256" key="4">
    <source>
        <dbReference type="ARBA" id="ARBA00022695"/>
    </source>
</evidence>
<dbReference type="InterPro" id="IPR004102">
    <property type="entry name" value="Poly(ADP-ribose)pol_reg_dom"/>
</dbReference>
<dbReference type="PROSITE" id="PS50064">
    <property type="entry name" value="ZF_PARP_2"/>
    <property type="match status" value="2"/>
</dbReference>
<dbReference type="CDD" id="cd01437">
    <property type="entry name" value="parp_like"/>
    <property type="match status" value="1"/>
</dbReference>
<dbReference type="InterPro" id="IPR001357">
    <property type="entry name" value="BRCT_dom"/>
</dbReference>
<keyword evidence="23" id="KW-1185">Reference proteome</keyword>
<dbReference type="GO" id="GO:0003677">
    <property type="term" value="F:DNA binding"/>
    <property type="evidence" value="ECO:0007669"/>
    <property type="project" value="UniProtKB-UniRule"/>
</dbReference>
<evidence type="ECO:0000259" key="19">
    <source>
        <dbReference type="PROSITE" id="PS51059"/>
    </source>
</evidence>
<evidence type="ECO:0000256" key="10">
    <source>
        <dbReference type="ARBA" id="ARBA00023027"/>
    </source>
</evidence>
<comment type="catalytic activity">
    <reaction evidence="15">
        <text>L-aspartyl-[protein] + NAD(+) = 4-O-(ADP-D-ribosyl)-L-aspartyl-[protein] + nicotinamide</text>
        <dbReference type="Rhea" id="RHEA:54424"/>
        <dbReference type="Rhea" id="RHEA-COMP:9867"/>
        <dbReference type="Rhea" id="RHEA-COMP:13832"/>
        <dbReference type="ChEBI" id="CHEBI:17154"/>
        <dbReference type="ChEBI" id="CHEBI:29961"/>
        <dbReference type="ChEBI" id="CHEBI:57540"/>
        <dbReference type="ChEBI" id="CHEBI:138102"/>
    </reaction>
</comment>
<feature type="domain" description="PARP-type" evidence="17">
    <location>
        <begin position="4"/>
        <end position="85"/>
    </location>
</feature>
<dbReference type="SUPFAM" id="SSF52113">
    <property type="entry name" value="BRCT domain"/>
    <property type="match status" value="1"/>
</dbReference>
<dbReference type="SMART" id="SM00773">
    <property type="entry name" value="WGR"/>
    <property type="match status" value="1"/>
</dbReference>
<feature type="domain" description="PARP catalytic" evidence="19">
    <location>
        <begin position="783"/>
        <end position="964"/>
    </location>
</feature>
<dbReference type="InterPro" id="IPR012317">
    <property type="entry name" value="Poly(ADP-ribose)pol_cat_dom"/>
</dbReference>
<dbReference type="InterPro" id="IPR008893">
    <property type="entry name" value="WGR_domain"/>
</dbReference>
<evidence type="ECO:0000256" key="8">
    <source>
        <dbReference type="ARBA" id="ARBA00022771"/>
    </source>
</evidence>
<evidence type="ECO:0000256" key="5">
    <source>
        <dbReference type="ARBA" id="ARBA00022723"/>
    </source>
</evidence>
<dbReference type="InterPro" id="IPR001510">
    <property type="entry name" value="Znf_PARP"/>
</dbReference>
<dbReference type="GO" id="GO:0008270">
    <property type="term" value="F:zinc ion binding"/>
    <property type="evidence" value="ECO:0007669"/>
    <property type="project" value="UniProtKB-KW"/>
</dbReference>
<dbReference type="Gene3D" id="2.20.25.630">
    <property type="match status" value="1"/>
</dbReference>
<dbReference type="Gene3D" id="3.90.228.10">
    <property type="match status" value="1"/>
</dbReference>